<feature type="compositionally biased region" description="Low complexity" evidence="1">
    <location>
        <begin position="548"/>
        <end position="567"/>
    </location>
</feature>
<feature type="compositionally biased region" description="Low complexity" evidence="1">
    <location>
        <begin position="701"/>
        <end position="714"/>
    </location>
</feature>
<accession>A0AA85J1T8</accession>
<feature type="compositionally biased region" description="Basic and acidic residues" evidence="1">
    <location>
        <begin position="638"/>
        <end position="651"/>
    </location>
</feature>
<reference evidence="2" key="1">
    <citation type="submission" date="2022-06" db="EMBL/GenBank/DDBJ databases">
        <authorList>
            <person name="Berger JAMES D."/>
            <person name="Berger JAMES D."/>
        </authorList>
    </citation>
    <scope>NUCLEOTIDE SEQUENCE [LARGE SCALE GENOMIC DNA]</scope>
</reference>
<feature type="compositionally biased region" description="Polar residues" evidence="1">
    <location>
        <begin position="605"/>
        <end position="623"/>
    </location>
</feature>
<feature type="region of interest" description="Disordered" evidence="1">
    <location>
        <begin position="955"/>
        <end position="996"/>
    </location>
</feature>
<proteinExistence type="predicted"/>
<sequence>MNTPKKKLEWRSEIYKSQYAQTNVSNGQIDDYDSERMQIRLLTFIFLLKKSEKEFKQILLKHNLHINQISRLLTILPPNSIHYSNEILNCLENYQILDSVLNSQIQFSRDYELLQSVIHSDVENSQYLHQLPWIIIQLMSSLLTHTTKALATSPLLSKQYYSYSQQKSRMFKNHFMNHSSRGFYNGLRHSNHEVHYLSKKCMSLSSSLSQLKFMPISLHTTPLPVTSLTEMNSKDHKNVIILNEHLKNALSMKIPSSSSLKRKKTPGVQATLHPDIFKFTSQSHNYKEFSLNTLVKFMKSFLLRRCISTYSKRVDTFKPAQLYRSCSENRRIGNVGSYKHKKLQKTSSEIQLHKIIKSTEVLEEDVDKSSEFGSHDTTEESSSFVVSSSMISNRELLPEHLSQYSELIITSPDLYEKYELNEEKLPETVETASHLVYEIGLTLMVSNLRYSLVNMKCLIYSINKWDKLHLNYGAILTENLFNDSSIYRIPPSNNFQLKSLSSPSKDTYKITNTCLFTVQGFNKRKNFYRLSTYAVVEKRLCQITPLDTSSSRSSATTTTTATTVSTRSSKRSLTKLSPMSGDNSSTTTKINNRYGLKSISSQKKYQGVNTAHNTVSSVSTGDTNEFKSNRRITSTKDKQIKMDKDQEETKTTTKKKKKTEGFRYCPQKPLMKHSHLFLEKSVEKSRVGIRRTFTPMKPRQRYQQQQQQPEQQRQLASKSSRTNHIKMLKRHSSVQSLQKTKYANIYSPNSKLYQVSRPRPCSVPMTNQSKDLKSSNVKRHHSQSLDKVNTIKQNKLSRNKVQPFSKLNKPLRQNQSINRQINIIMTNSGKTIQISNIQLIKLQKTQNRIQAGNSRGHLTKNNLIASINANITPKLDIFMPTDKQKSLKPSNYLIKRQLYRKSSITTPYPLNRRDKMKNFSVLQFVLGRITTNSRLHSVALKREIDKMKRIQFRDDGRIDDSTPEDTDTSQPTLASNSDVSTKHNTPMTGISKHLGDSVSRVIENKIRLHSDKPIITSETCMSVKIGTTGEESEVGGEEEEGMLKCCSKEVCSTSIA</sequence>
<reference evidence="3" key="2">
    <citation type="submission" date="2023-11" db="UniProtKB">
        <authorList>
            <consortium name="WormBaseParasite"/>
        </authorList>
    </citation>
    <scope>IDENTIFICATION</scope>
</reference>
<evidence type="ECO:0000313" key="3">
    <source>
        <dbReference type="WBParaSite" id="TREG1_120340.1"/>
    </source>
</evidence>
<organism evidence="2 3">
    <name type="scientific">Trichobilharzia regenti</name>
    <name type="common">Nasal bird schistosome</name>
    <dbReference type="NCBI Taxonomy" id="157069"/>
    <lineage>
        <taxon>Eukaryota</taxon>
        <taxon>Metazoa</taxon>
        <taxon>Spiralia</taxon>
        <taxon>Lophotrochozoa</taxon>
        <taxon>Platyhelminthes</taxon>
        <taxon>Trematoda</taxon>
        <taxon>Digenea</taxon>
        <taxon>Strigeidida</taxon>
        <taxon>Schistosomatoidea</taxon>
        <taxon>Schistosomatidae</taxon>
        <taxon>Trichobilharzia</taxon>
    </lineage>
</organism>
<dbReference type="Proteomes" id="UP000050795">
    <property type="component" value="Unassembled WGS sequence"/>
</dbReference>
<dbReference type="WBParaSite" id="TREG1_120340.1">
    <property type="protein sequence ID" value="TREG1_120340.1"/>
    <property type="gene ID" value="TREG1_120340"/>
</dbReference>
<feature type="region of interest" description="Disordered" evidence="1">
    <location>
        <begin position="638"/>
        <end position="659"/>
    </location>
</feature>
<feature type="region of interest" description="Disordered" evidence="1">
    <location>
        <begin position="694"/>
        <end position="721"/>
    </location>
</feature>
<protein>
    <submittedName>
        <fullName evidence="3">VASt domain-containing protein</fullName>
    </submittedName>
</protein>
<keyword evidence="2" id="KW-1185">Reference proteome</keyword>
<evidence type="ECO:0000313" key="2">
    <source>
        <dbReference type="Proteomes" id="UP000050795"/>
    </source>
</evidence>
<name>A0AA85J1T8_TRIRE</name>
<feature type="region of interest" description="Disordered" evidence="1">
    <location>
        <begin position="605"/>
        <end position="626"/>
    </location>
</feature>
<feature type="region of interest" description="Disordered" evidence="1">
    <location>
        <begin position="547"/>
        <end position="590"/>
    </location>
</feature>
<feature type="compositionally biased region" description="Polar residues" evidence="1">
    <location>
        <begin position="968"/>
        <end position="988"/>
    </location>
</feature>
<dbReference type="AlphaFoldDB" id="A0AA85J1T8"/>
<feature type="compositionally biased region" description="Polar residues" evidence="1">
    <location>
        <begin position="580"/>
        <end position="590"/>
    </location>
</feature>
<evidence type="ECO:0000256" key="1">
    <source>
        <dbReference type="SAM" id="MobiDB-lite"/>
    </source>
</evidence>